<dbReference type="RefSeq" id="XP_001707911.1">
    <property type="nucleotide sequence ID" value="XM_001707859.1"/>
</dbReference>
<comment type="caution">
    <text evidence="1">The sequence shown here is derived from an EMBL/GenBank/DDBJ whole genome shotgun (WGS) entry which is preliminary data.</text>
</comment>
<dbReference type="HOGENOM" id="CLU_466498_0_0_1"/>
<keyword evidence="2" id="KW-1185">Reference proteome</keyword>
<dbReference type="GeneID" id="5700820"/>
<reference evidence="1 2" key="1">
    <citation type="journal article" date="2007" name="Science">
        <title>Genomic minimalism in the early diverging intestinal parasite Giardia lamblia.</title>
        <authorList>
            <person name="Morrison H.G."/>
            <person name="McArthur A.G."/>
            <person name="Gillin F.D."/>
            <person name="Aley S.B."/>
            <person name="Adam R.D."/>
            <person name="Olsen G.J."/>
            <person name="Best A.A."/>
            <person name="Cande W.Z."/>
            <person name="Chen F."/>
            <person name="Cipriano M.J."/>
            <person name="Davids B.J."/>
            <person name="Dawson S.C."/>
            <person name="Elmendorf H.G."/>
            <person name="Hehl A.B."/>
            <person name="Holder M.E."/>
            <person name="Huse S.M."/>
            <person name="Kim U.U."/>
            <person name="Lasek-Nesselquist E."/>
            <person name="Manning G."/>
            <person name="Nigam A."/>
            <person name="Nixon J.E."/>
            <person name="Palm D."/>
            <person name="Passamaneck N.E."/>
            <person name="Prabhu A."/>
            <person name="Reich C.I."/>
            <person name="Reiner D.S."/>
            <person name="Samuelson J."/>
            <person name="Svard S.G."/>
            <person name="Sogin M.L."/>
        </authorList>
    </citation>
    <scope>NUCLEOTIDE SEQUENCE [LARGE SCALE GENOMIC DNA]</scope>
    <source>
        <strain evidence="1 2">WB C6</strain>
    </source>
</reference>
<accession>A8BCI4</accession>
<proteinExistence type="predicted"/>
<gene>
    <name evidence="1" type="ORF">GL50803_008963</name>
</gene>
<dbReference type="KEGG" id="gla:GL50803_008963"/>
<dbReference type="VEuPathDB" id="GiardiaDB:GL50803_8963"/>
<organism evidence="1 2">
    <name type="scientific">Giardia intestinalis (strain ATCC 50803 / WB clone C6)</name>
    <name type="common">Giardia lamblia</name>
    <dbReference type="NCBI Taxonomy" id="184922"/>
    <lineage>
        <taxon>Eukaryota</taxon>
        <taxon>Metamonada</taxon>
        <taxon>Diplomonadida</taxon>
        <taxon>Hexamitidae</taxon>
        <taxon>Giardiinae</taxon>
        <taxon>Giardia</taxon>
    </lineage>
</organism>
<evidence type="ECO:0000313" key="2">
    <source>
        <dbReference type="Proteomes" id="UP000001548"/>
    </source>
</evidence>
<dbReference type="AlphaFoldDB" id="A8BCI4"/>
<dbReference type="OMA" id="CFYPNES"/>
<protein>
    <submittedName>
        <fullName evidence="1">Uncharacterized protein</fullName>
    </submittedName>
</protein>
<dbReference type="Proteomes" id="UP000001548">
    <property type="component" value="Unassembled WGS sequence"/>
</dbReference>
<name>A8BCI4_GIAIC</name>
<evidence type="ECO:0000313" key="1">
    <source>
        <dbReference type="EMBL" id="KAE8301367.1"/>
    </source>
</evidence>
<sequence length="585" mass="65514">MKFVTSSFILLVFGLLHSLAGSTHCFYPNESILIYGRNSTAELRLWPLQSNQSPVCASLKGGGTLLLESLYCTISTEFPPVPMNQPIVLTFACTDSNDCESIVRNANSFSYKLSSGVSTNQGVVDGSIKSLQRHNFIYHECWSNPILLYTDSSIRPIYGLCISVTPTPCRSPADSLQQVTAEIRLVINGTSYNLPVVSSSEGSGGFSLPFDHMNTKYYCHTCPAQTSGEALDLCKKVAGLVRETINFEATLVVNIPYTNTHTGILAPLRYTTDVPIKGSVYYFNCFKDPLVVILWDRISVSLQQNEAASNCVLPPNTETVYFTMTLVITNNSGGTSELYFRHKVGNFVWTTDRYWFLCRDNQTCLSLVHNAYSNGYEVSGYLIIEFHDADDSYVDDLTLWLSPRYNCFKLVDLFATKSDIRIVVQTQFNYCAEQYKAIIGTKTYKLHIFENLLVDMEYMRILPLGLFVQTITNWTPQDTLVFSCSTYDSTYTDNLCKDVLARVYELVRVGKIIATVHVAGYSTAIGRVYRANYIPIYITAGVAGACIVISSSIYVFLMIRRHKAILHLIHTDVEPDVEPALTQQK</sequence>
<dbReference type="EMBL" id="AACB03000005">
    <property type="protein sequence ID" value="KAE8301367.1"/>
    <property type="molecule type" value="Genomic_DNA"/>
</dbReference>